<comment type="caution">
    <text evidence="2">The sequence shown here is derived from an EMBL/GenBank/DDBJ whole genome shotgun (WGS) entry which is preliminary data.</text>
</comment>
<organism evidence="2 3">
    <name type="scientific">Vreelandella alkaliphila</name>
    <dbReference type="NCBI Taxonomy" id="272774"/>
    <lineage>
        <taxon>Bacteria</taxon>
        <taxon>Pseudomonadati</taxon>
        <taxon>Pseudomonadota</taxon>
        <taxon>Gammaproteobacteria</taxon>
        <taxon>Oceanospirillales</taxon>
        <taxon>Halomonadaceae</taxon>
        <taxon>Vreelandella</taxon>
    </lineage>
</organism>
<proteinExistence type="predicted"/>
<dbReference type="InterPro" id="IPR014509">
    <property type="entry name" value="YjdF-like"/>
</dbReference>
<dbReference type="InterPro" id="IPR058534">
    <property type="entry name" value="YjdF"/>
</dbReference>
<sequence length="212" mass="25546">MKPQRLKRDPYLLWLFFGFVFIWTWLALGPHYRSDWLLENILVFMAVPVLGWIWYWRNISRLAWSCIFLFLVFHEIGAHYTYSEVPYDLWWQELFGFSLDHCLGFERNQYDRWVHFLYGLLILPLVAELMERLFPLDSFLRWLIPVMIIMSHSSLYELIEWFSAEVFSEELGQAYLGAQGDIWDAQKDMALALMGALLACVVYFMKRRFEKN</sequence>
<dbReference type="AlphaFoldDB" id="A0AAJ2RRC9"/>
<accession>A0AAJ2RRC9</accession>
<gene>
    <name evidence="2" type="ORF">SIL78_01815</name>
</gene>
<dbReference type="EMBL" id="JAWXXT010000001">
    <property type="protein sequence ID" value="MDX5976292.1"/>
    <property type="molecule type" value="Genomic_DNA"/>
</dbReference>
<evidence type="ECO:0000313" key="3">
    <source>
        <dbReference type="Proteomes" id="UP001276761"/>
    </source>
</evidence>
<dbReference type="PIRSF" id="PIRSF020606">
    <property type="entry name" value="UCP020606"/>
    <property type="match status" value="1"/>
</dbReference>
<keyword evidence="1" id="KW-1133">Transmembrane helix</keyword>
<keyword evidence="1" id="KW-0812">Transmembrane</keyword>
<name>A0AAJ2RRC9_9GAMM</name>
<evidence type="ECO:0000313" key="2">
    <source>
        <dbReference type="EMBL" id="MDX5976292.1"/>
    </source>
</evidence>
<reference evidence="2" key="1">
    <citation type="submission" date="2023-11" db="EMBL/GenBank/DDBJ databases">
        <title>MicrobeMod: A computational toolkit for identifying prokaryotic methylation and restriction-modification with nanopore sequencing.</title>
        <authorList>
            <person name="Crits-Christoph A."/>
            <person name="Kang S.C."/>
            <person name="Lee H."/>
            <person name="Ostrov N."/>
        </authorList>
    </citation>
    <scope>NUCLEOTIDE SEQUENCE</scope>
    <source>
        <strain evidence="2">ATCC BAA-953</strain>
    </source>
</reference>
<dbReference type="RefSeq" id="WP_232482889.1">
    <property type="nucleotide sequence ID" value="NZ_JABASV010000007.1"/>
</dbReference>
<protein>
    <submittedName>
        <fullName evidence="2">DUF2238 domain-containing protein</fullName>
    </submittedName>
</protein>
<feature type="transmembrane region" description="Helical" evidence="1">
    <location>
        <begin position="12"/>
        <end position="30"/>
    </location>
</feature>
<dbReference type="Proteomes" id="UP001276761">
    <property type="component" value="Unassembled WGS sequence"/>
</dbReference>
<keyword evidence="1" id="KW-0472">Membrane</keyword>
<dbReference type="GeneID" id="303164198"/>
<dbReference type="Pfam" id="PF09997">
    <property type="entry name" value="DUF2238"/>
    <property type="match status" value="1"/>
</dbReference>
<feature type="transmembrane region" description="Helical" evidence="1">
    <location>
        <begin position="189"/>
        <end position="205"/>
    </location>
</feature>
<feature type="transmembrane region" description="Helical" evidence="1">
    <location>
        <begin position="113"/>
        <end position="130"/>
    </location>
</feature>
<evidence type="ECO:0000256" key="1">
    <source>
        <dbReference type="SAM" id="Phobius"/>
    </source>
</evidence>
<feature type="transmembrane region" description="Helical" evidence="1">
    <location>
        <begin position="36"/>
        <end position="55"/>
    </location>
</feature>